<dbReference type="EMBL" id="PFMR01000298">
    <property type="protein sequence ID" value="PIZ14852.1"/>
    <property type="molecule type" value="Genomic_DNA"/>
</dbReference>
<name>A0A2M7S5P1_9BACT</name>
<evidence type="ECO:0000259" key="1">
    <source>
        <dbReference type="Pfam" id="PF01261"/>
    </source>
</evidence>
<sequence length="286" mass="31998">MKFGFLAGLDFMQRKAEDVVKALKENGYDGVEWTLAHFNPRAKSEKELTEVVRVTKDAGLEISELVVQQNYVNLEKEKNREAIDFTKECIQACAKFGIPAANVFTGPIPWDPSTPVVGKNIKEGDAWQMVRDAYAEIVPAAEKNKVNLAVEGVFGMLCHDFYTTSLLINHFRSEYLGVNLDPSHGILVGNLDVGWIVKEWGKRIKHVHLKDCAGTPGMGNFIFPLLGEGLVDWAAFFKALKEIGYNGFCSVEFESFTYYNKVLRNDPVAAAKLSMEQIRKLTEGII</sequence>
<reference evidence="3" key="1">
    <citation type="submission" date="2017-09" db="EMBL/GenBank/DDBJ databases">
        <title>Depth-based differentiation of microbial function through sediment-hosted aquifers and enrichment of novel symbionts in the deep terrestrial subsurface.</title>
        <authorList>
            <person name="Probst A.J."/>
            <person name="Ladd B."/>
            <person name="Jarett J.K."/>
            <person name="Geller-Mcgrath D.E."/>
            <person name="Sieber C.M.K."/>
            <person name="Emerson J.B."/>
            <person name="Anantharaman K."/>
            <person name="Thomas B.C."/>
            <person name="Malmstrom R."/>
            <person name="Stieglmeier M."/>
            <person name="Klingl A."/>
            <person name="Woyke T."/>
            <person name="Ryan C.M."/>
            <person name="Banfield J.F."/>
        </authorList>
    </citation>
    <scope>NUCLEOTIDE SEQUENCE [LARGE SCALE GENOMIC DNA]</scope>
</reference>
<organism evidence="2 3">
    <name type="scientific">Candidatus Desantisbacteria bacterium CG_4_10_14_0_8_um_filter_48_22</name>
    <dbReference type="NCBI Taxonomy" id="1974543"/>
    <lineage>
        <taxon>Bacteria</taxon>
        <taxon>Candidatus Desantisiibacteriota</taxon>
    </lineage>
</organism>
<dbReference type="Gene3D" id="3.20.20.150">
    <property type="entry name" value="Divalent-metal-dependent TIM barrel enzymes"/>
    <property type="match status" value="1"/>
</dbReference>
<dbReference type="InterPro" id="IPR050312">
    <property type="entry name" value="IolE/XylAMocC-like"/>
</dbReference>
<evidence type="ECO:0000313" key="2">
    <source>
        <dbReference type="EMBL" id="PIZ14852.1"/>
    </source>
</evidence>
<accession>A0A2M7S5P1</accession>
<dbReference type="Proteomes" id="UP000229307">
    <property type="component" value="Unassembled WGS sequence"/>
</dbReference>
<dbReference type="InterPro" id="IPR013022">
    <property type="entry name" value="Xyl_isomerase-like_TIM-brl"/>
</dbReference>
<evidence type="ECO:0000313" key="3">
    <source>
        <dbReference type="Proteomes" id="UP000229307"/>
    </source>
</evidence>
<dbReference type="AlphaFoldDB" id="A0A2M7S5P1"/>
<dbReference type="Pfam" id="PF01261">
    <property type="entry name" value="AP_endonuc_2"/>
    <property type="match status" value="1"/>
</dbReference>
<gene>
    <name evidence="2" type="ORF">COY52_10895</name>
</gene>
<feature type="domain" description="Xylose isomerase-like TIM barrel" evidence="1">
    <location>
        <begin position="20"/>
        <end position="279"/>
    </location>
</feature>
<dbReference type="SUPFAM" id="SSF51658">
    <property type="entry name" value="Xylose isomerase-like"/>
    <property type="match status" value="1"/>
</dbReference>
<dbReference type="InterPro" id="IPR036237">
    <property type="entry name" value="Xyl_isomerase-like_sf"/>
</dbReference>
<dbReference type="PANTHER" id="PTHR12110">
    <property type="entry name" value="HYDROXYPYRUVATE ISOMERASE"/>
    <property type="match status" value="1"/>
</dbReference>
<proteinExistence type="predicted"/>
<protein>
    <recommendedName>
        <fullName evidence="1">Xylose isomerase-like TIM barrel domain-containing protein</fullName>
    </recommendedName>
</protein>
<comment type="caution">
    <text evidence="2">The sequence shown here is derived from an EMBL/GenBank/DDBJ whole genome shotgun (WGS) entry which is preliminary data.</text>
</comment>
<dbReference type="PANTHER" id="PTHR12110:SF21">
    <property type="entry name" value="XYLOSE ISOMERASE-LIKE TIM BARREL DOMAIN-CONTAINING PROTEIN"/>
    <property type="match status" value="1"/>
</dbReference>